<evidence type="ECO:0000313" key="3">
    <source>
        <dbReference type="EMBL" id="MCH8614582.1"/>
    </source>
</evidence>
<dbReference type="RefSeq" id="WP_241444871.1">
    <property type="nucleotide sequence ID" value="NZ_JAKZHW010000001.1"/>
</dbReference>
<reference evidence="3 4" key="1">
    <citation type="submission" date="2022-03" db="EMBL/GenBank/DDBJ databases">
        <authorList>
            <person name="Jo J.-H."/>
            <person name="Im W.-T."/>
        </authorList>
    </citation>
    <scope>NUCLEOTIDE SEQUENCE [LARGE SCALE GENOMIC DNA]</scope>
    <source>
        <strain evidence="3 4">SM33</strain>
    </source>
</reference>
<accession>A0ABS9VJM4</accession>
<dbReference type="Proteomes" id="UP001203058">
    <property type="component" value="Unassembled WGS sequence"/>
</dbReference>
<evidence type="ECO:0000256" key="2">
    <source>
        <dbReference type="SAM" id="SignalP"/>
    </source>
</evidence>
<dbReference type="EMBL" id="JAKZHW010000001">
    <property type="protein sequence ID" value="MCH8614582.1"/>
    <property type="molecule type" value="Genomic_DNA"/>
</dbReference>
<feature type="region of interest" description="Disordered" evidence="1">
    <location>
        <begin position="37"/>
        <end position="61"/>
    </location>
</feature>
<proteinExistence type="predicted"/>
<evidence type="ECO:0000256" key="1">
    <source>
        <dbReference type="SAM" id="MobiDB-lite"/>
    </source>
</evidence>
<comment type="caution">
    <text evidence="3">The sequence shown here is derived from an EMBL/GenBank/DDBJ whole genome shotgun (WGS) entry which is preliminary data.</text>
</comment>
<evidence type="ECO:0000313" key="4">
    <source>
        <dbReference type="Proteomes" id="UP001203058"/>
    </source>
</evidence>
<feature type="compositionally biased region" description="Pro residues" evidence="1">
    <location>
        <begin position="160"/>
        <end position="172"/>
    </location>
</feature>
<feature type="region of interest" description="Disordered" evidence="1">
    <location>
        <begin position="152"/>
        <end position="172"/>
    </location>
</feature>
<gene>
    <name evidence="3" type="ORF">LZ016_00475</name>
</gene>
<sequence length="172" mass="18575">MKSFALGVLVAGLAANAANGSGQKMIEIDQAGNVKTSVGREIGQKHAPKPPPEPAKEASSKAVDICAPDYTWSPDNLPPDTATKARAFYKDVTQPYERESKAAEQAGQRLSREREAQYWGAYAAFLKAVPKEDLKVVQQGVSPRLESYCHAPPVIQQAESPPPAPIPEQPQR</sequence>
<feature type="chain" id="PRO_5045798111" evidence="2">
    <location>
        <begin position="18"/>
        <end position="172"/>
    </location>
</feature>
<organism evidence="3 4">
    <name type="scientific">Sphingomonas telluris</name>
    <dbReference type="NCBI Taxonomy" id="2907998"/>
    <lineage>
        <taxon>Bacteria</taxon>
        <taxon>Pseudomonadati</taxon>
        <taxon>Pseudomonadota</taxon>
        <taxon>Alphaproteobacteria</taxon>
        <taxon>Sphingomonadales</taxon>
        <taxon>Sphingomonadaceae</taxon>
        <taxon>Sphingomonas</taxon>
    </lineage>
</organism>
<feature type="signal peptide" evidence="2">
    <location>
        <begin position="1"/>
        <end position="17"/>
    </location>
</feature>
<keyword evidence="2" id="KW-0732">Signal</keyword>
<protein>
    <submittedName>
        <fullName evidence="3">Uncharacterized protein</fullName>
    </submittedName>
</protein>
<name>A0ABS9VJM4_9SPHN</name>
<keyword evidence="4" id="KW-1185">Reference proteome</keyword>